<evidence type="ECO:0000313" key="2">
    <source>
        <dbReference type="Proteomes" id="UP001338309"/>
    </source>
</evidence>
<proteinExistence type="predicted"/>
<evidence type="ECO:0000313" key="1">
    <source>
        <dbReference type="EMBL" id="GMQ29741.1"/>
    </source>
</evidence>
<evidence type="ECO:0008006" key="3">
    <source>
        <dbReference type="Google" id="ProtNLM"/>
    </source>
</evidence>
<sequence>MLAEQKQCLHCGNPIQGRLDKKFCDDSCRNTYNYSQNAISTNLIRNINYALKKNRNILESCISSGEDLAKVPREKLQRKGFNFRFFTHTYQNKKGNLYHYCYDYGYLELENDWYLVVKGKET</sequence>
<keyword evidence="2" id="KW-1185">Reference proteome</keyword>
<comment type="caution">
    <text evidence="1">The sequence shown here is derived from an EMBL/GenBank/DDBJ whole genome shotgun (WGS) entry which is preliminary data.</text>
</comment>
<protein>
    <recommendedName>
        <fullName evidence="3">DUF2116 family Zn-ribbon domain-containing protein</fullName>
    </recommendedName>
</protein>
<name>A0ABQ6PP71_9BACT</name>
<dbReference type="Proteomes" id="UP001338309">
    <property type="component" value="Unassembled WGS sequence"/>
</dbReference>
<organism evidence="1 2">
    <name type="scientific">Algoriphagus confluentis</name>
    <dbReference type="NCBI Taxonomy" id="1697556"/>
    <lineage>
        <taxon>Bacteria</taxon>
        <taxon>Pseudomonadati</taxon>
        <taxon>Bacteroidota</taxon>
        <taxon>Cytophagia</taxon>
        <taxon>Cytophagales</taxon>
        <taxon>Cyclobacteriaceae</taxon>
        <taxon>Algoriphagus</taxon>
    </lineage>
</organism>
<accession>A0ABQ6PP71</accession>
<dbReference type="EMBL" id="BTPD01000007">
    <property type="protein sequence ID" value="GMQ29741.1"/>
    <property type="molecule type" value="Genomic_DNA"/>
</dbReference>
<reference evidence="1 2" key="1">
    <citation type="submission" date="2023-08" db="EMBL/GenBank/DDBJ databases">
        <title>Draft genome sequence of Algoriphagus confluentis.</title>
        <authorList>
            <person name="Takatani N."/>
            <person name="Hosokawa M."/>
            <person name="Sawabe T."/>
        </authorList>
    </citation>
    <scope>NUCLEOTIDE SEQUENCE [LARGE SCALE GENOMIC DNA]</scope>
    <source>
        <strain evidence="1 2">NBRC 111222</strain>
    </source>
</reference>
<dbReference type="RefSeq" id="WP_338224461.1">
    <property type="nucleotide sequence ID" value="NZ_BTPD01000007.1"/>
</dbReference>
<gene>
    <name evidence="1" type="ORF">Aconfl_23840</name>
</gene>